<dbReference type="PROSITE" id="PS50075">
    <property type="entry name" value="CARRIER"/>
    <property type="match status" value="3"/>
</dbReference>
<keyword evidence="3" id="KW-0596">Phosphopantetheine</keyword>
<dbReference type="Pfam" id="PF02801">
    <property type="entry name" value="Ketoacyl-synt_C"/>
    <property type="match status" value="2"/>
</dbReference>
<dbReference type="InterPro" id="IPR057326">
    <property type="entry name" value="KR_dom"/>
</dbReference>
<dbReference type="Pfam" id="PF00550">
    <property type="entry name" value="PP-binding"/>
    <property type="match status" value="3"/>
</dbReference>
<evidence type="ECO:0000256" key="6">
    <source>
        <dbReference type="ARBA" id="ARBA00022679"/>
    </source>
</evidence>
<dbReference type="Pfam" id="PF08659">
    <property type="entry name" value="KR"/>
    <property type="match status" value="1"/>
</dbReference>
<dbReference type="SUPFAM" id="SSF53901">
    <property type="entry name" value="Thiolase-like"/>
    <property type="match status" value="2"/>
</dbReference>
<dbReference type="InterPro" id="IPR036291">
    <property type="entry name" value="NAD(P)-bd_dom_sf"/>
</dbReference>
<evidence type="ECO:0000256" key="9">
    <source>
        <dbReference type="SAM" id="MobiDB-lite"/>
    </source>
</evidence>
<dbReference type="InterPro" id="IPR050091">
    <property type="entry name" value="PKS_NRPS_Biosynth_Enz"/>
</dbReference>
<dbReference type="InterPro" id="IPR020806">
    <property type="entry name" value="PKS_PP-bd"/>
</dbReference>
<dbReference type="GO" id="GO:0006633">
    <property type="term" value="P:fatty acid biosynthetic process"/>
    <property type="evidence" value="ECO:0007669"/>
    <property type="project" value="InterPro"/>
</dbReference>
<comment type="function">
    <text evidence="8">Involved in production of the polyketide antibiotic thailandamide.</text>
</comment>
<dbReference type="PANTHER" id="PTHR43775:SF37">
    <property type="entry name" value="SI:DKEY-61P9.11"/>
    <property type="match status" value="1"/>
</dbReference>
<feature type="compositionally biased region" description="Polar residues" evidence="9">
    <location>
        <begin position="133"/>
        <end position="145"/>
    </location>
</feature>
<dbReference type="InterPro" id="IPR014030">
    <property type="entry name" value="Ketoacyl_synth_N"/>
</dbReference>
<dbReference type="InterPro" id="IPR049490">
    <property type="entry name" value="C883_1060-like_KR_N"/>
</dbReference>
<dbReference type="GO" id="GO:0071770">
    <property type="term" value="P:DIM/DIP cell wall layer assembly"/>
    <property type="evidence" value="ECO:0007669"/>
    <property type="project" value="TreeGrafter"/>
</dbReference>
<dbReference type="EMBL" id="FR854394">
    <property type="protein sequence ID" value="CCA89327.1"/>
    <property type="molecule type" value="Genomic_DNA"/>
</dbReference>
<keyword evidence="6" id="KW-0808">Transferase</keyword>
<dbReference type="SMART" id="SM00822">
    <property type="entry name" value="PKS_KR"/>
    <property type="match status" value="1"/>
</dbReference>
<dbReference type="SUPFAM" id="SSF47336">
    <property type="entry name" value="ACP-like"/>
    <property type="match status" value="3"/>
</dbReference>
<evidence type="ECO:0000256" key="3">
    <source>
        <dbReference type="ARBA" id="ARBA00022450"/>
    </source>
</evidence>
<dbReference type="InterPro" id="IPR014031">
    <property type="entry name" value="Ketoacyl_synth_C"/>
</dbReference>
<dbReference type="Pfam" id="PF21394">
    <property type="entry name" value="Beta-ketacyl_N"/>
    <property type="match status" value="1"/>
</dbReference>
<dbReference type="CDD" id="cd08953">
    <property type="entry name" value="KR_2_SDR_x"/>
    <property type="match status" value="1"/>
</dbReference>
<dbReference type="InterPro" id="IPR016039">
    <property type="entry name" value="Thiolase-like"/>
</dbReference>
<dbReference type="InterPro" id="IPR020841">
    <property type="entry name" value="PKS_Beta-ketoAc_synthase_dom"/>
</dbReference>
<feature type="compositionally biased region" description="Low complexity" evidence="9">
    <location>
        <begin position="122"/>
        <end position="132"/>
    </location>
</feature>
<proteinExistence type="predicted"/>
<dbReference type="PROSITE" id="PS52004">
    <property type="entry name" value="KS3_2"/>
    <property type="match status" value="2"/>
</dbReference>
<reference evidence="12" key="1">
    <citation type="submission" date="2011-04" db="EMBL/GenBank/DDBJ databases">
        <title>Discovery of the rhizopodin biosynthetic gene cluster in Stigmatella aurantiaca Sg a15 by genome mining.</title>
        <authorList>
            <person name="Pistorius D."/>
            <person name="Mueller R."/>
        </authorList>
    </citation>
    <scope>NUCLEOTIDE SEQUENCE</scope>
    <source>
        <strain evidence="12">Sg a15</strain>
    </source>
</reference>
<organism evidence="12">
    <name type="scientific">Stigmatella aurantiaca</name>
    <dbReference type="NCBI Taxonomy" id="41"/>
    <lineage>
        <taxon>Bacteria</taxon>
        <taxon>Pseudomonadati</taxon>
        <taxon>Myxococcota</taxon>
        <taxon>Myxococcia</taxon>
        <taxon>Myxococcales</taxon>
        <taxon>Cystobacterineae</taxon>
        <taxon>Archangiaceae</taxon>
        <taxon>Stigmatella</taxon>
    </lineage>
</organism>
<dbReference type="Gene3D" id="3.40.47.10">
    <property type="match status" value="2"/>
</dbReference>
<feature type="domain" description="Carrier" evidence="10">
    <location>
        <begin position="26"/>
        <end position="103"/>
    </location>
</feature>
<evidence type="ECO:0000259" key="10">
    <source>
        <dbReference type="PROSITE" id="PS50075"/>
    </source>
</evidence>
<dbReference type="Pfam" id="PF00109">
    <property type="entry name" value="ketoacyl-synt"/>
    <property type="match status" value="2"/>
</dbReference>
<comment type="subcellular location">
    <subcellularLocation>
        <location evidence="1">Cytoplasm</location>
    </subcellularLocation>
</comment>
<dbReference type="InterPro" id="IPR054514">
    <property type="entry name" value="RhiE-like_linker"/>
</dbReference>
<protein>
    <submittedName>
        <fullName evidence="12">Trans-AT type I polyketide synthase</fullName>
    </submittedName>
</protein>
<sequence>MVAPSPRTAPAAVFAPPVEPVISAASLRQAVTAIVVREIAASLGFAEKDIEPETAFPQYGVDSITGVDLVNRLNRALGLQLRTTVIFDYANVNDLVAVLLREHGEKIAPLLRDKAPSADTNSPASSKSESVSATRVMSSSTAVRSETPNDQAIAVIGMSGRFPGAADLDEFWRNVVSGRCSITEVPPERWSASEQLSTEPSEEQRTPCKWGGFLDGIDRFDAAFFNMSGREAAVTDPQQRLFLEECWKALESAGYANEKVASARCGVFVGASAGDYYTQMRFAGRGREPHSFWGNSVAVIPARIAYHLDLKGPSISIDTACSSSLTSLHLACQSLRTGECELAIAGGVYVSTTPNVHILASNAGMTSSQGQNRAFDDAADGFVPGEGVGAVVLKPLRDAIRDRDTIHGVIIASGLNQDGHTYGLTAPSSASQTTLIASVYERAKINPETISFVESHGTGTRLGDPIEFGALTDGFRRFTQRERFCSIGALKNNIGHAAAAAGVGGVLKVLLMLRHRMVPPLARFERPSRHLTVEGSPFYFDTESRPWTVEEGTPRRAAISAFGIGGTNAHVVIEEYRPEREQVSRRSGPRPFVLSAYNREALAQVAARLADHLRRSGSTGAPVEIDDLAYTLGVGRKAFEERAAFIASSSEEVLRHLDGIAEGRDDGAVLRGFVQVNARGEERVSESDPRRCVEGWVRGAAVSWEELWAGALPHRIPLPTYPLQRDRFWFQEPLRPSSLHAFEPTWVEARHQDRGRVGGAVVLFDEGLETRAVLRDALRLEVLVLVEPGETYARLDEHHYRINPAQLGDYQRLRSELANRGIDPRLLVHGRFAPSSRHVGSHPGRVAEGLFSSLLLIVQGFGLEGGGLPRRLVHIFESTPGETPPAHAACAGLLRTIERESPKWRCANVEIQGSLIESGPRIAQLISAEAMGVDNDVEVRYSGNRRLVRRFKPAAVTGSADLLAQMSGKVCLITGGAGGIGAHLAQFLTRAQGARAVLCGRSPAASIDRRVASLLGERVVYMQADVTKVEDVRRVVAKTRERFGQIDGVLHAAGVLRDALILNKTLDAAHEVLATKIDGALLLDEATREDRLSFFALFSSLSAVTGSLGQSDYAFANRFLDAFAEHRESLRKTGARSGRTLSVNWPLWQEGGMRIDERTVEEMRERFGLEPIMSEQGGTALLESLQGRAAQRLILGGDAARFQSAFAVAGLFDVGTSKEPSQVAPPVPSPRTPVDRGASFERMTAVVRNLVAQELGISAERIGLGESFQRYGMDSVLAVSIAHELDKQFGEIPKTLLFEHHNLGALADWIATHRSERPAVTADSPPVSEAKVKAPPRVQAEAAHSTVVSARADEPIAIIGLSGLYPGAGADMALFWSNLREGRDQISNWPKQRGGGRAADLLWGGFLEGIDLFDPLLFGMTPADAALVDPQERLFVETVWRLFEDAAYSRSHLRAQQQLRGGVGVFVGASDPQYAFLATDRETAALIGSSSAAGIANRASHFFDLRGPSVTINTACSSSLSALHMACESLRSGGCGMAVAGGVNLVLHGDKYAALRRAGLLGSGKESRSLGIGDGYLPGEGVGAVLLKPLAAARADGDRILGLIRSTWSEHGGTTAGYAIPNPGAQARALARALERAGVAPVAIGYVEVAANGSEVGDSIEIAGLAHVFEGSGAAPGSCPIGSVKSNIGHLEAASGISQLTKVLLQLREGLLVPTLHAEPLNPRIELRGTPFRVQSRLAEWPRIDLNDGRGPLARHAVISSFGAGGASAHVVLEEAPAEARLAPYPSGSCIVPLSARSPELLRQDAAALAAFLRTDAGQKISLDELAFTLQCREPLSVRVALVSSELTEVLHALDLLARGEDAGCIRRGVDASATVSALLEGEEGQAYVAELFARGRYDKLARLWADGAHLDWTVIPGSERSPRRVGLPPRALVRRRCWIEEAVSAETSLSSAASVEGTPGDAVTVLLKRRIAELTQLDVSEIDPSGPWAALGVNSLTLVRLRDGIEREFSVRVAMSVVGACRSVNELAERLRALVTEAPPRGATQSANGHALEGMSDGNLEELFARLSGVSSQKGEA</sequence>
<dbReference type="SMART" id="SM00823">
    <property type="entry name" value="PKS_PP"/>
    <property type="match status" value="3"/>
</dbReference>
<evidence type="ECO:0000256" key="4">
    <source>
        <dbReference type="ARBA" id="ARBA00022490"/>
    </source>
</evidence>
<dbReference type="GO" id="GO:0005886">
    <property type="term" value="C:plasma membrane"/>
    <property type="evidence" value="ECO:0007669"/>
    <property type="project" value="TreeGrafter"/>
</dbReference>
<dbReference type="InterPro" id="IPR013968">
    <property type="entry name" value="PKS_KR"/>
</dbReference>
<name>G8YZM3_STIAU</name>
<gene>
    <name evidence="12" type="primary">rizC</name>
</gene>
<feature type="domain" description="Ketosynthase family 3 (KS3)" evidence="11">
    <location>
        <begin position="150"/>
        <end position="575"/>
    </location>
</feature>
<dbReference type="Gene3D" id="3.40.50.720">
    <property type="entry name" value="NAD(P)-binding Rossmann-like Domain"/>
    <property type="match status" value="1"/>
</dbReference>
<dbReference type="SUPFAM" id="SSF51735">
    <property type="entry name" value="NAD(P)-binding Rossmann-fold domains"/>
    <property type="match status" value="2"/>
</dbReference>
<dbReference type="InterPro" id="IPR036736">
    <property type="entry name" value="ACP-like_sf"/>
</dbReference>
<dbReference type="Gene3D" id="1.10.1200.10">
    <property type="entry name" value="ACP-like"/>
    <property type="match status" value="3"/>
</dbReference>
<feature type="domain" description="Ketosynthase family 3 (KS3)" evidence="11">
    <location>
        <begin position="1353"/>
        <end position="1775"/>
    </location>
</feature>
<dbReference type="GO" id="GO:0005737">
    <property type="term" value="C:cytoplasm"/>
    <property type="evidence" value="ECO:0007669"/>
    <property type="project" value="UniProtKB-SubCell"/>
</dbReference>
<feature type="region of interest" description="Disordered" evidence="9">
    <location>
        <begin position="111"/>
        <end position="145"/>
    </location>
</feature>
<evidence type="ECO:0000256" key="8">
    <source>
        <dbReference type="ARBA" id="ARBA00054155"/>
    </source>
</evidence>
<dbReference type="InterPro" id="IPR009081">
    <property type="entry name" value="PP-bd_ACP"/>
</dbReference>
<dbReference type="InterPro" id="IPR006162">
    <property type="entry name" value="Ppantetheine_attach_site"/>
</dbReference>
<dbReference type="InterPro" id="IPR018201">
    <property type="entry name" value="Ketoacyl_synth_AS"/>
</dbReference>
<evidence type="ECO:0000259" key="11">
    <source>
        <dbReference type="PROSITE" id="PS52004"/>
    </source>
</evidence>
<feature type="domain" description="Carrier" evidence="10">
    <location>
        <begin position="1962"/>
        <end position="2036"/>
    </location>
</feature>
<evidence type="ECO:0000256" key="7">
    <source>
        <dbReference type="ARBA" id="ARBA00022737"/>
    </source>
</evidence>
<dbReference type="Pfam" id="PF22336">
    <property type="entry name" value="RhiE-like_linker"/>
    <property type="match status" value="2"/>
</dbReference>
<evidence type="ECO:0000313" key="12">
    <source>
        <dbReference type="EMBL" id="CCA89327.1"/>
    </source>
</evidence>
<dbReference type="FunFam" id="3.40.47.10:FF:000019">
    <property type="entry name" value="Polyketide synthase type I"/>
    <property type="match status" value="1"/>
</dbReference>
<feature type="domain" description="Carrier" evidence="10">
    <location>
        <begin position="1241"/>
        <end position="1314"/>
    </location>
</feature>
<dbReference type="SMART" id="SM01294">
    <property type="entry name" value="PKS_PP_betabranch"/>
    <property type="match status" value="2"/>
</dbReference>
<dbReference type="GO" id="GO:0004312">
    <property type="term" value="F:fatty acid synthase activity"/>
    <property type="evidence" value="ECO:0007669"/>
    <property type="project" value="TreeGrafter"/>
</dbReference>
<keyword evidence="7" id="KW-0677">Repeat</keyword>
<dbReference type="PANTHER" id="PTHR43775">
    <property type="entry name" value="FATTY ACID SYNTHASE"/>
    <property type="match status" value="1"/>
</dbReference>
<dbReference type="PROSITE" id="PS00606">
    <property type="entry name" value="KS3_1"/>
    <property type="match status" value="2"/>
</dbReference>
<evidence type="ECO:0000256" key="5">
    <source>
        <dbReference type="ARBA" id="ARBA00022553"/>
    </source>
</evidence>
<keyword evidence="4" id="KW-0963">Cytoplasm</keyword>
<dbReference type="SMART" id="SM00825">
    <property type="entry name" value="PKS_KS"/>
    <property type="match status" value="2"/>
</dbReference>
<dbReference type="PROSITE" id="PS00012">
    <property type="entry name" value="PHOSPHOPANTETHEINE"/>
    <property type="match status" value="2"/>
</dbReference>
<dbReference type="Gene3D" id="1.10.1240.100">
    <property type="match status" value="2"/>
</dbReference>
<evidence type="ECO:0000256" key="1">
    <source>
        <dbReference type="ARBA" id="ARBA00004496"/>
    </source>
</evidence>
<comment type="pathway">
    <text evidence="2">Antibiotic biosynthesis.</text>
</comment>
<dbReference type="GO" id="GO:0031177">
    <property type="term" value="F:phosphopantetheine binding"/>
    <property type="evidence" value="ECO:0007669"/>
    <property type="project" value="InterPro"/>
</dbReference>
<dbReference type="GO" id="GO:0004315">
    <property type="term" value="F:3-oxoacyl-[acyl-carrier-protein] synthase activity"/>
    <property type="evidence" value="ECO:0007669"/>
    <property type="project" value="InterPro"/>
</dbReference>
<evidence type="ECO:0000256" key="2">
    <source>
        <dbReference type="ARBA" id="ARBA00004792"/>
    </source>
</evidence>
<dbReference type="CDD" id="cd00833">
    <property type="entry name" value="PKS"/>
    <property type="match status" value="2"/>
</dbReference>
<accession>G8YZM3</accession>
<keyword evidence="5" id="KW-0597">Phosphoprotein</keyword>